<name>A0AAJ1Q365_9LACT</name>
<dbReference type="InterPro" id="IPR012116">
    <property type="entry name" value="Gly_reductase_pC_asu"/>
</dbReference>
<keyword evidence="2" id="KW-0560">Oxidoreductase</keyword>
<dbReference type="GO" id="GO:0006633">
    <property type="term" value="P:fatty acid biosynthetic process"/>
    <property type="evidence" value="ECO:0007669"/>
    <property type="project" value="InterPro"/>
</dbReference>
<dbReference type="RefSeq" id="WP_285065414.1">
    <property type="nucleotide sequence ID" value="NZ_JASOOE010000003.1"/>
</dbReference>
<evidence type="ECO:0000313" key="2">
    <source>
        <dbReference type="EMBL" id="MDK7186817.1"/>
    </source>
</evidence>
<reference evidence="2" key="1">
    <citation type="submission" date="2023-05" db="EMBL/GenBank/DDBJ databases">
        <title>Cataloging the Phylogenetic Diversity of Human Bladder Bacteria.</title>
        <authorList>
            <person name="Du J."/>
        </authorList>
    </citation>
    <scope>NUCLEOTIDE SEQUENCE</scope>
    <source>
        <strain evidence="2">UMB1231</strain>
    </source>
</reference>
<dbReference type="GO" id="GO:0016491">
    <property type="term" value="F:oxidoreductase activity"/>
    <property type="evidence" value="ECO:0007669"/>
    <property type="project" value="UniProtKB-KW"/>
</dbReference>
<dbReference type="EMBL" id="JASOOE010000003">
    <property type="protein sequence ID" value="MDK7186817.1"/>
    <property type="molecule type" value="Genomic_DNA"/>
</dbReference>
<dbReference type="NCBIfam" id="NF040747">
    <property type="entry name" value="reduct_C_alpha"/>
    <property type="match status" value="1"/>
</dbReference>
<dbReference type="GO" id="GO:0016747">
    <property type="term" value="F:acyltransferase activity, transferring groups other than amino-acyl groups"/>
    <property type="evidence" value="ECO:0007669"/>
    <property type="project" value="InterPro"/>
</dbReference>
<dbReference type="PIRSF" id="PIRSF036593">
    <property type="entry name" value="GrdD"/>
    <property type="match status" value="1"/>
</dbReference>
<comment type="caution">
    <text evidence="2">The sequence shown here is derived from an EMBL/GenBank/DDBJ whole genome shotgun (WGS) entry which is preliminary data.</text>
</comment>
<dbReference type="EC" id="1.21.4.-" evidence="2"/>
<dbReference type="Proteomes" id="UP001229251">
    <property type="component" value="Unassembled WGS sequence"/>
</dbReference>
<feature type="active site" evidence="1">
    <location>
        <position position="359"/>
    </location>
</feature>
<dbReference type="SUPFAM" id="SSF53659">
    <property type="entry name" value="Isocitrate/Isopropylmalate dehydrogenase-like"/>
    <property type="match status" value="1"/>
</dbReference>
<accession>A0AAJ1Q365</accession>
<dbReference type="Gene3D" id="3.40.718.10">
    <property type="entry name" value="Isopropylmalate Dehydrogenase"/>
    <property type="match status" value="1"/>
</dbReference>
<protein>
    <submittedName>
        <fullName evidence="2">Glycine/sarcosine/betaine reductase complex component C subunit alpha</fullName>
        <ecNumber evidence="2">1.21.4.-</ecNumber>
    </submittedName>
</protein>
<gene>
    <name evidence="2" type="primary">grdD</name>
    <name evidence="2" type="ORF">QP433_02360</name>
</gene>
<proteinExistence type="predicted"/>
<organism evidence="2 3">
    <name type="scientific">Facklamia hominis</name>
    <dbReference type="NCBI Taxonomy" id="178214"/>
    <lineage>
        <taxon>Bacteria</taxon>
        <taxon>Bacillati</taxon>
        <taxon>Bacillota</taxon>
        <taxon>Bacilli</taxon>
        <taxon>Lactobacillales</taxon>
        <taxon>Aerococcaceae</taxon>
        <taxon>Facklamia</taxon>
    </lineage>
</organism>
<dbReference type="AlphaFoldDB" id="A0AAJ1Q365"/>
<dbReference type="InterPro" id="IPR003664">
    <property type="entry name" value="FA_synthesis"/>
</dbReference>
<evidence type="ECO:0000313" key="3">
    <source>
        <dbReference type="Proteomes" id="UP001229251"/>
    </source>
</evidence>
<dbReference type="Pfam" id="PF02504">
    <property type="entry name" value="FA_synthesis"/>
    <property type="match status" value="1"/>
</dbReference>
<evidence type="ECO:0000256" key="1">
    <source>
        <dbReference type="PIRSR" id="PIRSR036593-50"/>
    </source>
</evidence>
<sequence>MTNQVNQAIKDVFNELAHTLESGQVGPSIKIGLTINGSELGFDVMREAAAIAKAEGLFEVVLIGESQDWTSDYEHYEANNEQEVESTLDKLLEDGTIDGAVTLHHTFPIGVSTVGRVITPALGKEVFIATTTGTTATVRAEAMVLNAINGIAVAKAKGIENPTVGIVNVDSAHTVERALNQLKDKGYNITFGQSARADGGVALRGNDLLLGSTDVMVCDSLTGNILMKLFGSYTSGGTYETTGFGYGPGVGDGYDRIINIVSRASGAPVIANALKYAYQMAKGKLVEVAKAEYQSAKHAGLKDVVEGLQPKAAAVEEEVKAPEKEIVTSSLSGIDVLDLEDAVKALWKAGIYAESGMGCSGPIVMVSDANAEKAKEVVTEAGYM</sequence>